<accession>A0ABU4YVK0</accession>
<reference evidence="1 2" key="1">
    <citation type="submission" date="2023-08" db="EMBL/GenBank/DDBJ databases">
        <title>Implementing the SeqCode for naming new Mesorhizobium species isolated from Vachellia karroo root nodules.</title>
        <authorList>
            <person name="Van Lill M."/>
        </authorList>
    </citation>
    <scope>NUCLEOTIDE SEQUENCE [LARGE SCALE GENOMIC DNA]</scope>
    <source>
        <strain evidence="1 2">VK2B</strain>
    </source>
</reference>
<evidence type="ECO:0000313" key="2">
    <source>
        <dbReference type="Proteomes" id="UP001280156"/>
    </source>
</evidence>
<sequence>MRDPQDRRECAIRRIVASAAALRVGDSAIRRIVAARSQDCCLGVEMVRKVIRKKSLRRASCLAPVLFDIVKRRFVRTS</sequence>
<dbReference type="Proteomes" id="UP001280156">
    <property type="component" value="Unassembled WGS sequence"/>
</dbReference>
<organism evidence="1 2">
    <name type="scientific">Mesorhizobium humile</name>
    <dbReference type="NCBI Taxonomy" id="3072313"/>
    <lineage>
        <taxon>Bacteria</taxon>
        <taxon>Pseudomonadati</taxon>
        <taxon>Pseudomonadota</taxon>
        <taxon>Alphaproteobacteria</taxon>
        <taxon>Hyphomicrobiales</taxon>
        <taxon>Phyllobacteriaceae</taxon>
        <taxon>Mesorhizobium</taxon>
    </lineage>
</organism>
<evidence type="ECO:0008006" key="3">
    <source>
        <dbReference type="Google" id="ProtNLM"/>
    </source>
</evidence>
<name>A0ABU4YVK0_9HYPH</name>
<comment type="caution">
    <text evidence="1">The sequence shown here is derived from an EMBL/GenBank/DDBJ whole genome shotgun (WGS) entry which is preliminary data.</text>
</comment>
<protein>
    <recommendedName>
        <fullName evidence="3">Transposase</fullName>
    </recommendedName>
</protein>
<gene>
    <name evidence="1" type="ORF">RFM52_32470</name>
</gene>
<proteinExistence type="predicted"/>
<keyword evidence="2" id="KW-1185">Reference proteome</keyword>
<dbReference type="EMBL" id="JAVIIV010000050">
    <property type="protein sequence ID" value="MDX8489894.1"/>
    <property type="molecule type" value="Genomic_DNA"/>
</dbReference>
<evidence type="ECO:0000313" key="1">
    <source>
        <dbReference type="EMBL" id="MDX8489894.1"/>
    </source>
</evidence>
<dbReference type="RefSeq" id="WP_320298892.1">
    <property type="nucleotide sequence ID" value="NZ_JAVIIU010000025.1"/>
</dbReference>